<dbReference type="GO" id="GO:0016491">
    <property type="term" value="F:oxidoreductase activity"/>
    <property type="evidence" value="ECO:0007669"/>
    <property type="project" value="UniProtKB-KW"/>
</dbReference>
<dbReference type="Gene3D" id="3.20.20.100">
    <property type="entry name" value="NADP-dependent oxidoreductase domain"/>
    <property type="match status" value="1"/>
</dbReference>
<dbReference type="PRINTS" id="PR00069">
    <property type="entry name" value="ALDKETRDTASE"/>
</dbReference>
<dbReference type="InterPro" id="IPR050791">
    <property type="entry name" value="Aldo-Keto_reductase"/>
</dbReference>
<dbReference type="EMBL" id="LJGZ01000106">
    <property type="protein sequence ID" value="OEV15782.1"/>
    <property type="molecule type" value="Genomic_DNA"/>
</dbReference>
<evidence type="ECO:0000313" key="4">
    <source>
        <dbReference type="Proteomes" id="UP000175971"/>
    </source>
</evidence>
<comment type="caution">
    <text evidence="3">The sequence shown here is derived from an EMBL/GenBank/DDBJ whole genome shotgun (WGS) entry which is preliminary data.</text>
</comment>
<organism evidence="3 4">
    <name type="scientific">Streptomyces nanshensis</name>
    <dbReference type="NCBI Taxonomy" id="518642"/>
    <lineage>
        <taxon>Bacteria</taxon>
        <taxon>Bacillati</taxon>
        <taxon>Actinomycetota</taxon>
        <taxon>Actinomycetes</taxon>
        <taxon>Kitasatosporales</taxon>
        <taxon>Streptomycetaceae</taxon>
        <taxon>Streptomyces</taxon>
    </lineage>
</organism>
<proteinExistence type="predicted"/>
<accession>A0A1E7LHU1</accession>
<dbReference type="InterPro" id="IPR036812">
    <property type="entry name" value="NAD(P)_OxRdtase_dom_sf"/>
</dbReference>
<dbReference type="RefSeq" id="WP_070204360.1">
    <property type="nucleotide sequence ID" value="NZ_LJGZ01000106.1"/>
</dbReference>
<gene>
    <name evidence="3" type="ORF">AN221_35855</name>
</gene>
<evidence type="ECO:0000256" key="1">
    <source>
        <dbReference type="ARBA" id="ARBA00023002"/>
    </source>
</evidence>
<keyword evidence="1" id="KW-0560">Oxidoreductase</keyword>
<dbReference type="InterPro" id="IPR023210">
    <property type="entry name" value="NADP_OxRdtase_dom"/>
</dbReference>
<evidence type="ECO:0000313" key="3">
    <source>
        <dbReference type="EMBL" id="OEV15782.1"/>
    </source>
</evidence>
<feature type="domain" description="NADP-dependent oxidoreductase" evidence="2">
    <location>
        <begin position="15"/>
        <end position="306"/>
    </location>
</feature>
<dbReference type="GO" id="GO:0005737">
    <property type="term" value="C:cytoplasm"/>
    <property type="evidence" value="ECO:0007669"/>
    <property type="project" value="TreeGrafter"/>
</dbReference>
<dbReference type="AlphaFoldDB" id="A0A1E7LHU1"/>
<evidence type="ECO:0000259" key="2">
    <source>
        <dbReference type="Pfam" id="PF00248"/>
    </source>
</evidence>
<dbReference type="PANTHER" id="PTHR43625">
    <property type="entry name" value="AFLATOXIN B1 ALDEHYDE REDUCTASE"/>
    <property type="match status" value="1"/>
</dbReference>
<dbReference type="Proteomes" id="UP000175971">
    <property type="component" value="Unassembled WGS sequence"/>
</dbReference>
<dbReference type="PANTHER" id="PTHR43625:SF40">
    <property type="entry name" value="ALDO-KETO REDUCTASE YAKC [NADP(+)]"/>
    <property type="match status" value="1"/>
</dbReference>
<dbReference type="PATRIC" id="fig|518642.7.peg.7349"/>
<keyword evidence="4" id="KW-1185">Reference proteome</keyword>
<protein>
    <submittedName>
        <fullName evidence="3">Aldo/keto reductase</fullName>
    </submittedName>
</protein>
<name>A0A1E7LHU1_9ACTN</name>
<dbReference type="Pfam" id="PF00248">
    <property type="entry name" value="Aldo_ket_red"/>
    <property type="match status" value="1"/>
</dbReference>
<dbReference type="SUPFAM" id="SSF51430">
    <property type="entry name" value="NAD(P)-linked oxidoreductase"/>
    <property type="match status" value="1"/>
</dbReference>
<dbReference type="InterPro" id="IPR020471">
    <property type="entry name" value="AKR"/>
</dbReference>
<dbReference type="OrthoDB" id="9768793at2"/>
<sequence>MRTTTMGRDGPVVGRLGLGAMGLSYRYAPGLMDRTKAVSLVQEAVDLGVNLLETADAYADGENERLIGEAIRGRRDEVVLCTGGGLLGNPDGVLRPAGGPQALRDAVDESLRRLHVDHIDLYLLRRIDPAVPLTESWGALAEQVWAGKIRMLGLPVVTVEQAREAEAVHEAAAIGAEVSLFTRCGLDDVVPYAVERRIALLAGAPLGRGLLTGAYSRTEDLAPDDWRRTQPRFAPRAIRHNFALTQAVAQVAARHEATPAQVALAWLLRLGDHVVPVPGTRASYHLAENLGGDRIRLTEQDMTDLEFLPYPAGSAEV</sequence>
<reference evidence="3 4" key="1">
    <citation type="journal article" date="2016" name="Front. Microbiol.">
        <title>Comparative Genomics Analysis of Streptomyces Species Reveals Their Adaptation to the Marine Environment and Their Diversity at the Genomic Level.</title>
        <authorList>
            <person name="Tian X."/>
            <person name="Zhang Z."/>
            <person name="Yang T."/>
            <person name="Chen M."/>
            <person name="Li J."/>
            <person name="Chen F."/>
            <person name="Yang J."/>
            <person name="Li W."/>
            <person name="Zhang B."/>
            <person name="Zhang Z."/>
            <person name="Wu J."/>
            <person name="Zhang C."/>
            <person name="Long L."/>
            <person name="Xiao J."/>
        </authorList>
    </citation>
    <scope>NUCLEOTIDE SEQUENCE [LARGE SCALE GENOMIC DNA]</scope>
    <source>
        <strain evidence="3 4">SCSIO M10372</strain>
    </source>
</reference>